<proteinExistence type="predicted"/>
<dbReference type="AlphaFoldDB" id="A0A6A4RL46"/>
<dbReference type="InterPro" id="IPR036365">
    <property type="entry name" value="PGBD-like_sf"/>
</dbReference>
<dbReference type="Proteomes" id="UP000441586">
    <property type="component" value="Unassembled WGS sequence"/>
</dbReference>
<gene>
    <name evidence="3" type="ORF">GP644_08475</name>
</gene>
<evidence type="ECO:0000256" key="1">
    <source>
        <dbReference type="SAM" id="SignalP"/>
    </source>
</evidence>
<sequence>MTSTTSPFLLTALLSGLLSACTPLGDGNGVVTRAGQNSPPGAAPGSCWGKHVTPAIIETVTHQVMLQPAEVLADGTVIQPAMFKTETRQDIVRPRREIWFESPCPEDLTPEFIASVQRALTARDLYRGPINGDMDRMTRAAIRRYQESQGLDSNLLSLAAARKLGLVAIES</sequence>
<name>A0A6A4RL46_9RHOB</name>
<evidence type="ECO:0000313" key="3">
    <source>
        <dbReference type="EMBL" id="KAE9630426.1"/>
    </source>
</evidence>
<dbReference type="RefSeq" id="WP_158978715.1">
    <property type="nucleotide sequence ID" value="NZ_WSFO01000004.1"/>
</dbReference>
<evidence type="ECO:0000313" key="4">
    <source>
        <dbReference type="Proteomes" id="UP000441586"/>
    </source>
</evidence>
<organism evidence="3 4">
    <name type="scientific">Parasedimentitalea maritima</name>
    <dbReference type="NCBI Taxonomy" id="2578117"/>
    <lineage>
        <taxon>Bacteria</taxon>
        <taxon>Pseudomonadati</taxon>
        <taxon>Pseudomonadota</taxon>
        <taxon>Alphaproteobacteria</taxon>
        <taxon>Rhodobacterales</taxon>
        <taxon>Paracoccaceae</taxon>
        <taxon>Parasedimentitalea</taxon>
    </lineage>
</organism>
<dbReference type="Gene3D" id="1.10.101.10">
    <property type="entry name" value="PGBD-like superfamily/PGBD"/>
    <property type="match status" value="1"/>
</dbReference>
<keyword evidence="1" id="KW-0732">Signal</keyword>
<accession>A0A6A4RL46</accession>
<comment type="caution">
    <text evidence="3">The sequence shown here is derived from an EMBL/GenBank/DDBJ whole genome shotgun (WGS) entry which is preliminary data.</text>
</comment>
<feature type="domain" description="Peptidoglycan binding-like" evidence="2">
    <location>
        <begin position="113"/>
        <end position="152"/>
    </location>
</feature>
<feature type="chain" id="PRO_5025546594" evidence="1">
    <location>
        <begin position="21"/>
        <end position="171"/>
    </location>
</feature>
<dbReference type="SUPFAM" id="SSF47090">
    <property type="entry name" value="PGBD-like"/>
    <property type="match status" value="1"/>
</dbReference>
<evidence type="ECO:0000259" key="2">
    <source>
        <dbReference type="Pfam" id="PF01471"/>
    </source>
</evidence>
<reference evidence="3 4" key="1">
    <citation type="submission" date="2019-12" db="EMBL/GenBank/DDBJ databases">
        <authorList>
            <person name="Zhang Y.-J."/>
        </authorList>
    </citation>
    <scope>NUCLEOTIDE SEQUENCE [LARGE SCALE GENOMIC DNA]</scope>
    <source>
        <strain evidence="3 4">H18S-6</strain>
    </source>
</reference>
<dbReference type="InterPro" id="IPR036366">
    <property type="entry name" value="PGBDSf"/>
</dbReference>
<protein>
    <submittedName>
        <fullName evidence="3">Peptidoglycan-binding protein</fullName>
    </submittedName>
</protein>
<dbReference type="Pfam" id="PF01471">
    <property type="entry name" value="PG_binding_1"/>
    <property type="match status" value="1"/>
</dbReference>
<dbReference type="InterPro" id="IPR002477">
    <property type="entry name" value="Peptidoglycan-bd-like"/>
</dbReference>
<dbReference type="EMBL" id="WSFO01000004">
    <property type="protein sequence ID" value="KAE9630426.1"/>
    <property type="molecule type" value="Genomic_DNA"/>
</dbReference>
<feature type="signal peptide" evidence="1">
    <location>
        <begin position="1"/>
        <end position="20"/>
    </location>
</feature>